<comment type="similarity">
    <text evidence="1">Belongs to the RRN3 family.</text>
</comment>
<dbReference type="Pfam" id="PF05327">
    <property type="entry name" value="RRN3"/>
    <property type="match status" value="1"/>
</dbReference>
<evidence type="ECO:0000256" key="2">
    <source>
        <dbReference type="SAM" id="MobiDB-lite"/>
    </source>
</evidence>
<evidence type="ECO:0000313" key="4">
    <source>
        <dbReference type="Proteomes" id="UP001345013"/>
    </source>
</evidence>
<dbReference type="EMBL" id="JAVRRG010000051">
    <property type="protein sequence ID" value="KAK5092885.1"/>
    <property type="molecule type" value="Genomic_DNA"/>
</dbReference>
<feature type="compositionally biased region" description="Polar residues" evidence="2">
    <location>
        <begin position="17"/>
        <end position="35"/>
    </location>
</feature>
<gene>
    <name evidence="3" type="primary">RRN3</name>
    <name evidence="3" type="ORF">LTR24_004799</name>
</gene>
<evidence type="ECO:0000256" key="1">
    <source>
        <dbReference type="ARBA" id="ARBA00010098"/>
    </source>
</evidence>
<feature type="region of interest" description="Disordered" evidence="2">
    <location>
        <begin position="311"/>
        <end position="356"/>
    </location>
</feature>
<feature type="compositionally biased region" description="Pro residues" evidence="2">
    <location>
        <begin position="1"/>
        <end position="10"/>
    </location>
</feature>
<reference evidence="3 4" key="1">
    <citation type="submission" date="2023-08" db="EMBL/GenBank/DDBJ databases">
        <title>Black Yeasts Isolated from many extreme environments.</title>
        <authorList>
            <person name="Coleine C."/>
            <person name="Stajich J.E."/>
            <person name="Selbmann L."/>
        </authorList>
    </citation>
    <scope>NUCLEOTIDE SEQUENCE [LARGE SCALE GENOMIC DNA]</scope>
    <source>
        <strain evidence="3 4">CCFEE 5885</strain>
    </source>
</reference>
<sequence length="688" mass="78307">MAVIAPPPFRRAPATAQSSSSVSKTPLKPSSISRRSTLKRSIDDTSLLTVPSSPTKRLRVKFDADVDIVSADDEDDIDPLVVNEQVRRAIERHLAYDHEAYERIRGLFTADHDKERAPSTKALKYHVQALEVNVTRLRRECGSLVHSVISSEWVGRDESYVSAFVRFLGSLAVSQGGYISSIIGMLVDLLGPQKTRRLPDCKVVRQPKIHRRVLETIRYVTQLIPIASSVLAQRISTKLDFDFSKAKDRMTYVENFMQLIQYTPEVTSEVLNSILQQLIKLDASVQAALEDDDDDAVDDILQHMTSSQTLAYHEKRRSSQASSSDEDSAASLTDDSESEDEDTDPTTAQRKQQKEDMRQVDMIMDVLFEYYSELMRSNILEARDNAIEQLITQFNRFILPTHRSRHPQFLIFHFAQADATKVDRFLTHCLTVFLDHKYSPVIRHAAGAYLSGFVGRGKNVSPVLVHDTLDLLCGELNQLRLKYEPSSLQPDVKRYGDFYAMFQAVMYIFCMRWKDLSPSVIDAEDGDEYSDLEDEDQPYSLPRAIQDSIHAAIYSRLNPLRVCYPDIVQMFARLTHALEIFYLTPKLEENKRVRIATSWRSVADSTLNGPERDTSWVGENGMLEGHFPYDPYHLPISKHWVEGEYIEWEGVPGEVEVDSEAEDEDDEEVEEFDMLADAGDTLVVSEEE</sequence>
<feature type="region of interest" description="Disordered" evidence="2">
    <location>
        <begin position="1"/>
        <end position="38"/>
    </location>
</feature>
<protein>
    <submittedName>
        <fullName evidence="3">DNA independent RNA polymerase I transcription factor</fullName>
    </submittedName>
</protein>
<organism evidence="3 4">
    <name type="scientific">Lithohypha guttulata</name>
    <dbReference type="NCBI Taxonomy" id="1690604"/>
    <lineage>
        <taxon>Eukaryota</taxon>
        <taxon>Fungi</taxon>
        <taxon>Dikarya</taxon>
        <taxon>Ascomycota</taxon>
        <taxon>Pezizomycotina</taxon>
        <taxon>Eurotiomycetes</taxon>
        <taxon>Chaetothyriomycetidae</taxon>
        <taxon>Chaetothyriales</taxon>
        <taxon>Trichomeriaceae</taxon>
        <taxon>Lithohypha</taxon>
    </lineage>
</organism>
<dbReference type="PANTHER" id="PTHR12790">
    <property type="entry name" value="TRANSCRIPTION INITIATION FACTOR IA RRN3"/>
    <property type="match status" value="1"/>
</dbReference>
<name>A0ABR0KAW0_9EURO</name>
<feature type="compositionally biased region" description="Acidic residues" evidence="2">
    <location>
        <begin position="324"/>
        <end position="344"/>
    </location>
</feature>
<dbReference type="PANTHER" id="PTHR12790:SF0">
    <property type="entry name" value="RNA POLYMERASE I-SPECIFIC TRANSCRIPTION INITIATION FACTOR RRN3-RELATED"/>
    <property type="match status" value="1"/>
</dbReference>
<dbReference type="InterPro" id="IPR007991">
    <property type="entry name" value="RNA_pol_I_trans_ini_fac_RRN3"/>
</dbReference>
<comment type="caution">
    <text evidence="3">The sequence shown here is derived from an EMBL/GenBank/DDBJ whole genome shotgun (WGS) entry which is preliminary data.</text>
</comment>
<keyword evidence="4" id="KW-1185">Reference proteome</keyword>
<accession>A0ABR0KAW0</accession>
<dbReference type="Proteomes" id="UP001345013">
    <property type="component" value="Unassembled WGS sequence"/>
</dbReference>
<evidence type="ECO:0000313" key="3">
    <source>
        <dbReference type="EMBL" id="KAK5092885.1"/>
    </source>
</evidence>
<proteinExistence type="inferred from homology"/>